<dbReference type="Proteomes" id="UP000180057">
    <property type="component" value="Unassembled WGS sequence"/>
</dbReference>
<dbReference type="RefSeq" id="WP_071389653.1">
    <property type="nucleotide sequence ID" value="NZ_MLQS01000017.1"/>
</dbReference>
<evidence type="ECO:0000256" key="1">
    <source>
        <dbReference type="ARBA" id="ARBA00023015"/>
    </source>
</evidence>
<accession>A0A1S2M0E6</accession>
<keyword evidence="3" id="KW-0804">Transcription</keyword>
<dbReference type="AlphaFoldDB" id="A0A1S2M0E6"/>
<evidence type="ECO:0000259" key="4">
    <source>
        <dbReference type="Pfam" id="PF13377"/>
    </source>
</evidence>
<dbReference type="EMBL" id="MLQS01000030">
    <property type="protein sequence ID" value="OIJ18034.1"/>
    <property type="molecule type" value="Genomic_DNA"/>
</dbReference>
<evidence type="ECO:0000313" key="6">
    <source>
        <dbReference type="EMBL" id="OIJ19514.1"/>
    </source>
</evidence>
<organism evidence="5 7">
    <name type="scientific">Anaerobacillus alkalidiazotrophicus</name>
    <dbReference type="NCBI Taxonomy" id="472963"/>
    <lineage>
        <taxon>Bacteria</taxon>
        <taxon>Bacillati</taxon>
        <taxon>Bacillota</taxon>
        <taxon>Bacilli</taxon>
        <taxon>Bacillales</taxon>
        <taxon>Bacillaceae</taxon>
        <taxon>Anaerobacillus</taxon>
    </lineage>
</organism>
<dbReference type="Gene3D" id="3.40.50.2300">
    <property type="match status" value="1"/>
</dbReference>
<sequence length="81" mass="8791">MRNEKLSFKNTNSVFFSFESHIETSNSTEATISNGKKEALKLLNLKDPPTAIFACNVLLAIGVIEAASEMGLHIPADLSHS</sequence>
<evidence type="ECO:0000256" key="2">
    <source>
        <dbReference type="ARBA" id="ARBA00023125"/>
    </source>
</evidence>
<evidence type="ECO:0000256" key="3">
    <source>
        <dbReference type="ARBA" id="ARBA00023163"/>
    </source>
</evidence>
<keyword evidence="1" id="KW-0805">Transcription regulation</keyword>
<dbReference type="SUPFAM" id="SSF53822">
    <property type="entry name" value="Periplasmic binding protein-like I"/>
    <property type="match status" value="1"/>
</dbReference>
<feature type="domain" description="Transcriptional regulator LacI/GalR-like sensor" evidence="4">
    <location>
        <begin position="30"/>
        <end position="79"/>
    </location>
</feature>
<name>A0A1S2M0E6_9BACI</name>
<gene>
    <name evidence="6" type="ORF">BKP45_10550</name>
    <name evidence="5" type="ORF">BKP45_16265</name>
</gene>
<dbReference type="Pfam" id="PF13377">
    <property type="entry name" value="Peripla_BP_3"/>
    <property type="match status" value="1"/>
</dbReference>
<keyword evidence="2" id="KW-0238">DNA-binding</keyword>
<dbReference type="InterPro" id="IPR046335">
    <property type="entry name" value="LacI/GalR-like_sensor"/>
</dbReference>
<protein>
    <recommendedName>
        <fullName evidence="4">Transcriptional regulator LacI/GalR-like sensor domain-containing protein</fullName>
    </recommendedName>
</protein>
<evidence type="ECO:0000313" key="7">
    <source>
        <dbReference type="Proteomes" id="UP000180057"/>
    </source>
</evidence>
<keyword evidence="7" id="KW-1185">Reference proteome</keyword>
<comment type="caution">
    <text evidence="5">The sequence shown here is derived from an EMBL/GenBank/DDBJ whole genome shotgun (WGS) entry which is preliminary data.</text>
</comment>
<dbReference type="STRING" id="472963.BKP45_10550"/>
<evidence type="ECO:0000313" key="5">
    <source>
        <dbReference type="EMBL" id="OIJ18034.1"/>
    </source>
</evidence>
<proteinExistence type="predicted"/>
<reference evidence="5 7" key="1">
    <citation type="submission" date="2016-10" db="EMBL/GenBank/DDBJ databases">
        <title>Draft genome sequences of four alkaliphilic bacteria belonging to the Anaerobacillus genus.</title>
        <authorList>
            <person name="Bassil N.M."/>
            <person name="Lloyd J.R."/>
        </authorList>
    </citation>
    <scope>NUCLEOTIDE SEQUENCE [LARGE SCALE GENOMIC DNA]</scope>
    <source>
        <strain evidence="5 7">DSM 22531</strain>
    </source>
</reference>
<dbReference type="InterPro" id="IPR028082">
    <property type="entry name" value="Peripla_BP_I"/>
</dbReference>
<dbReference type="GO" id="GO:0003677">
    <property type="term" value="F:DNA binding"/>
    <property type="evidence" value="ECO:0007669"/>
    <property type="project" value="UniProtKB-KW"/>
</dbReference>
<dbReference type="EMBL" id="MLQS01000017">
    <property type="protein sequence ID" value="OIJ19514.1"/>
    <property type="molecule type" value="Genomic_DNA"/>
</dbReference>